<sequence>MKKKSNKINFKSNSSRAIYNYVLENNYKITVKQACDELAVTPSQVYSLIGLLRKKGMNVRVIRKSVERQIYREARQYIEEHNCEISIAKACRDLNVSREQLNNMIHKFRKNGMQISIIQASDIIKLPLNKNTEEAVYQYIVDHNYSISSRQMRTDLSLTKQQTKSFLQKFRRKGIEITVVESKKRNSDAQPQ</sequence>
<organism evidence="1 2">
    <name type="scientific">Hominenteromicrobium mulieris</name>
    <dbReference type="NCBI Taxonomy" id="2885357"/>
    <lineage>
        <taxon>Bacteria</taxon>
        <taxon>Bacillati</taxon>
        <taxon>Bacillota</taxon>
        <taxon>Clostridia</taxon>
        <taxon>Eubacteriales</taxon>
        <taxon>Oscillospiraceae</taxon>
        <taxon>Hominenteromicrobium</taxon>
    </lineage>
</organism>
<keyword evidence="2" id="KW-1185">Reference proteome</keyword>
<reference evidence="1" key="1">
    <citation type="submission" date="2021-10" db="EMBL/GenBank/DDBJ databases">
        <title>Anaerobic single-cell dispensing facilitates the cultivation of human gut bacteria.</title>
        <authorList>
            <person name="Afrizal A."/>
        </authorList>
    </citation>
    <scope>NUCLEOTIDE SEQUENCE</scope>
    <source>
        <strain evidence="1">CLA-AA-H250</strain>
    </source>
</reference>
<accession>A0AAE3DI00</accession>
<name>A0AAE3DI00_9FIRM</name>
<comment type="caution">
    <text evidence="1">The sequence shown here is derived from an EMBL/GenBank/DDBJ whole genome shotgun (WGS) entry which is preliminary data.</text>
</comment>
<gene>
    <name evidence="1" type="ORF">LKD31_12265</name>
</gene>
<dbReference type="EMBL" id="JAJEQC010000015">
    <property type="protein sequence ID" value="MCC2137780.1"/>
    <property type="molecule type" value="Genomic_DNA"/>
</dbReference>
<dbReference type="RefSeq" id="WP_177714053.1">
    <property type="nucleotide sequence ID" value="NZ_JAJEQC010000015.1"/>
</dbReference>
<protein>
    <submittedName>
        <fullName evidence="1">Uncharacterized protein</fullName>
    </submittedName>
</protein>
<dbReference type="AlphaFoldDB" id="A0AAE3DI00"/>
<proteinExistence type="predicted"/>
<evidence type="ECO:0000313" key="2">
    <source>
        <dbReference type="Proteomes" id="UP001199424"/>
    </source>
</evidence>
<dbReference type="Proteomes" id="UP001199424">
    <property type="component" value="Unassembled WGS sequence"/>
</dbReference>
<evidence type="ECO:0000313" key="1">
    <source>
        <dbReference type="EMBL" id="MCC2137780.1"/>
    </source>
</evidence>